<dbReference type="RefSeq" id="WP_214421074.1">
    <property type="nucleotide sequence ID" value="NZ_CP075546.1"/>
</dbReference>
<proteinExistence type="predicted"/>
<evidence type="ECO:0000313" key="2">
    <source>
        <dbReference type="Proteomes" id="UP000680656"/>
    </source>
</evidence>
<accession>A0A8E7B4E4</accession>
<dbReference type="GeneID" id="65097003"/>
<evidence type="ECO:0000313" key="1">
    <source>
        <dbReference type="EMBL" id="QVV90303.1"/>
    </source>
</evidence>
<reference evidence="1 2" key="1">
    <citation type="submission" date="2021-05" db="EMBL/GenBank/DDBJ databases">
        <title>A novel Methanospirillum isolate from a pyrite-forming mixed culture.</title>
        <authorList>
            <person name="Bunk B."/>
            <person name="Sproer C."/>
            <person name="Spring S."/>
            <person name="Pester M."/>
        </authorList>
    </citation>
    <scope>NUCLEOTIDE SEQUENCE [LARGE SCALE GENOMIC DNA]</scope>
    <source>
        <strain evidence="1 2">J.3.6.1-F.2.7.3</strain>
    </source>
</reference>
<dbReference type="EMBL" id="CP075546">
    <property type="protein sequence ID" value="QVV90303.1"/>
    <property type="molecule type" value="Genomic_DNA"/>
</dbReference>
<protein>
    <submittedName>
        <fullName evidence="1">Uncharacterized protein</fullName>
    </submittedName>
</protein>
<organism evidence="1 2">
    <name type="scientific">Methanospirillum purgamenti</name>
    <dbReference type="NCBI Taxonomy" id="2834276"/>
    <lineage>
        <taxon>Archaea</taxon>
        <taxon>Methanobacteriati</taxon>
        <taxon>Methanobacteriota</taxon>
        <taxon>Stenosarchaea group</taxon>
        <taxon>Methanomicrobia</taxon>
        <taxon>Methanomicrobiales</taxon>
        <taxon>Methanospirillaceae</taxon>
        <taxon>Methanospirillum</taxon>
    </lineage>
</organism>
<dbReference type="Proteomes" id="UP000680656">
    <property type="component" value="Chromosome"/>
</dbReference>
<dbReference type="KEGG" id="mrtj:KHC33_07425"/>
<sequence length="118" mass="12620">MTDTFGSGCTPDKCGGCPGCGGDAIEKISLRVEWKHKGETPEDPDVITTVINDLASELIVSGVELTYINNTFGADIPENSSAFFINSHPLAEIVKLEPGAVTKELLRKGIFQALLQNL</sequence>
<keyword evidence="2" id="KW-1185">Reference proteome</keyword>
<dbReference type="AlphaFoldDB" id="A0A8E7B4E4"/>
<name>A0A8E7B4E4_9EURY</name>
<gene>
    <name evidence="1" type="ORF">KHC33_07425</name>
</gene>